<accession>A0A6M3IEE7</accession>
<protein>
    <submittedName>
        <fullName evidence="1">Uncharacterized protein</fullName>
    </submittedName>
</protein>
<dbReference type="AlphaFoldDB" id="A0A6M3IEE7"/>
<gene>
    <name evidence="2" type="ORF">MM415A01924_0013</name>
    <name evidence="1" type="ORF">MM415B02032_0011</name>
</gene>
<evidence type="ECO:0000313" key="2">
    <source>
        <dbReference type="EMBL" id="QJA74815.1"/>
    </source>
</evidence>
<organism evidence="1">
    <name type="scientific">viral metagenome</name>
    <dbReference type="NCBI Taxonomy" id="1070528"/>
    <lineage>
        <taxon>unclassified sequences</taxon>
        <taxon>metagenomes</taxon>
        <taxon>organismal metagenomes</taxon>
    </lineage>
</organism>
<sequence>MVDKTDEEMAQLVDTLDFPIEETTTYKKWQEALGEELGMKYSDTLAEKSWRGVQTKYVALPELGMRMERRVFKPGKVGQYTELSFRDLTTGQFVAAPFASEEIRGWWLRKEGV</sequence>
<proteinExistence type="predicted"/>
<name>A0A6M3IEE7_9ZZZZ</name>
<reference evidence="1" key="1">
    <citation type="submission" date="2020-03" db="EMBL/GenBank/DDBJ databases">
        <title>The deep terrestrial virosphere.</title>
        <authorList>
            <person name="Holmfeldt K."/>
            <person name="Nilsson E."/>
            <person name="Simone D."/>
            <person name="Lopez-Fernandez M."/>
            <person name="Wu X."/>
            <person name="de Brujin I."/>
            <person name="Lundin D."/>
            <person name="Andersson A."/>
            <person name="Bertilsson S."/>
            <person name="Dopson M."/>
        </authorList>
    </citation>
    <scope>NUCLEOTIDE SEQUENCE</scope>
    <source>
        <strain evidence="2">MM415A01924</strain>
        <strain evidence="1">MM415B02032</strain>
    </source>
</reference>
<dbReference type="EMBL" id="MT141167">
    <property type="protein sequence ID" value="QJA55578.1"/>
    <property type="molecule type" value="Genomic_DNA"/>
</dbReference>
<dbReference type="EMBL" id="MT142122">
    <property type="protein sequence ID" value="QJA74815.1"/>
    <property type="molecule type" value="Genomic_DNA"/>
</dbReference>
<evidence type="ECO:0000313" key="1">
    <source>
        <dbReference type="EMBL" id="QJA55578.1"/>
    </source>
</evidence>